<evidence type="ECO:0000313" key="12">
    <source>
        <dbReference type="EMBL" id="ODM07690.1"/>
    </source>
</evidence>
<keyword evidence="7" id="KW-0678">Repressor</keyword>
<reference evidence="13 16" key="3">
    <citation type="submission" date="2016-08" db="EMBL/GenBank/DDBJ databases">
        <authorList>
            <person name="Seilhamer J.J."/>
        </authorList>
    </citation>
    <scope>NUCLEOTIDE SEQUENCE [LARGE SCALE GENOMIC DNA]</scope>
    <source>
        <strain evidence="13 16">NML150140-1</strain>
    </source>
</reference>
<dbReference type="GO" id="GO:1900079">
    <property type="term" value="P:regulation of arginine biosynthetic process"/>
    <property type="evidence" value="ECO:0007669"/>
    <property type="project" value="UniProtKB-UniRule"/>
</dbReference>
<dbReference type="InterPro" id="IPR001669">
    <property type="entry name" value="Arg_repress"/>
</dbReference>
<dbReference type="GO" id="GO:0006526">
    <property type="term" value="P:L-arginine biosynthetic process"/>
    <property type="evidence" value="ECO:0007669"/>
    <property type="project" value="UniProtKB-UniPathway"/>
</dbReference>
<dbReference type="Pfam" id="PF01316">
    <property type="entry name" value="Arg_repressor"/>
    <property type="match status" value="1"/>
</dbReference>
<dbReference type="Proteomes" id="UP000094869">
    <property type="component" value="Unassembled WGS sequence"/>
</dbReference>
<accession>A0A1E3A230</accession>
<dbReference type="Pfam" id="PF02863">
    <property type="entry name" value="Arg_repressor_C"/>
    <property type="match status" value="1"/>
</dbReference>
<dbReference type="GO" id="GO:0003700">
    <property type="term" value="F:DNA-binding transcription factor activity"/>
    <property type="evidence" value="ECO:0007669"/>
    <property type="project" value="UniProtKB-UniRule"/>
</dbReference>
<evidence type="ECO:0000256" key="7">
    <source>
        <dbReference type="HAMAP-Rule" id="MF_00173"/>
    </source>
</evidence>
<dbReference type="EMBL" id="MCGI01000008">
    <property type="protein sequence ID" value="ODM02790.1"/>
    <property type="molecule type" value="Genomic_DNA"/>
</dbReference>
<dbReference type="PANTHER" id="PTHR34471:SF1">
    <property type="entry name" value="ARGININE REPRESSOR"/>
    <property type="match status" value="1"/>
</dbReference>
<comment type="caution">
    <text evidence="11">The sequence shown here is derived from an EMBL/GenBank/DDBJ whole genome shotgun (WGS) entry which is preliminary data.</text>
</comment>
<comment type="pathway">
    <text evidence="7">Amino-acid biosynthesis; L-arginine biosynthesis [regulation].</text>
</comment>
<dbReference type="PATRIC" id="fig|1432052.3.peg.6655"/>
<dbReference type="SUPFAM" id="SSF55252">
    <property type="entry name" value="C-terminal domain of arginine repressor"/>
    <property type="match status" value="1"/>
</dbReference>
<evidence type="ECO:0000256" key="5">
    <source>
        <dbReference type="ARBA" id="ARBA00023125"/>
    </source>
</evidence>
<dbReference type="PANTHER" id="PTHR34471">
    <property type="entry name" value="ARGININE REPRESSOR"/>
    <property type="match status" value="1"/>
</dbReference>
<sequence length="150" mass="16971">MKQNRHEKIVELIDIYEIETQEELADKLREAGFNVTQATVSRDIRQLHLSKVPAGNGRQKYIVLRQDDSSLWDKYVRVLKDGFVSMDMAQNILVLKTVSGMAMAVAAAVDAMKFKEIVGSIAGDDTIMMAVRSVEDTRIVMDKIREILKN</sequence>
<dbReference type="EMBL" id="MCGH01000002">
    <property type="protein sequence ID" value="ODM07690.1"/>
    <property type="molecule type" value="Genomic_DNA"/>
</dbReference>
<feature type="domain" description="Arginine repressor DNA-binding" evidence="9">
    <location>
        <begin position="2"/>
        <end position="67"/>
    </location>
</feature>
<feature type="domain" description="Arginine repressor C-terminal" evidence="10">
    <location>
        <begin position="79"/>
        <end position="145"/>
    </location>
</feature>
<dbReference type="GO" id="GO:0003677">
    <property type="term" value="F:DNA binding"/>
    <property type="evidence" value="ECO:0007669"/>
    <property type="project" value="UniProtKB-KW"/>
</dbReference>
<evidence type="ECO:0000256" key="8">
    <source>
        <dbReference type="NCBIfam" id="TIGR01529"/>
    </source>
</evidence>
<dbReference type="InterPro" id="IPR036251">
    <property type="entry name" value="Arg_repress_C_sf"/>
</dbReference>
<dbReference type="GO" id="GO:0005737">
    <property type="term" value="C:cytoplasm"/>
    <property type="evidence" value="ECO:0007669"/>
    <property type="project" value="UniProtKB-SubCell"/>
</dbReference>
<dbReference type="EMBL" id="MEHD01000023">
    <property type="protein sequence ID" value="ODR56529.1"/>
    <property type="molecule type" value="Genomic_DNA"/>
</dbReference>
<dbReference type="InterPro" id="IPR020900">
    <property type="entry name" value="Arg_repress_DNA-bd"/>
</dbReference>
<keyword evidence="6 7" id="KW-0804">Transcription</keyword>
<dbReference type="PRINTS" id="PR01467">
    <property type="entry name" value="ARGREPRESSOR"/>
</dbReference>
<dbReference type="AlphaFoldDB" id="A0A1E3A230"/>
<comment type="subcellular location">
    <subcellularLocation>
        <location evidence="1 7">Cytoplasm</location>
    </subcellularLocation>
</comment>
<reference evidence="14 17" key="2">
    <citation type="submission" date="2016-08" db="EMBL/GenBank/DDBJ databases">
        <title>Characterization of Isolates of Eisenbergiella tayi Derived from Blood Cultures, Using Whole Genome Sequencing.</title>
        <authorList>
            <person name="Bernier A.-M."/>
            <person name="Burdz T."/>
            <person name="Wiebe D."/>
            <person name="Bernard K."/>
        </authorList>
    </citation>
    <scope>NUCLEOTIDE SEQUENCE [LARGE SCALE GENOMIC DNA]</scope>
    <source>
        <strain evidence="14 17">NML120146</strain>
    </source>
</reference>
<evidence type="ECO:0000313" key="18">
    <source>
        <dbReference type="Proteomes" id="UP000095003"/>
    </source>
</evidence>
<protein>
    <recommendedName>
        <fullName evidence="7 8">Arginine repressor</fullName>
    </recommendedName>
</protein>
<dbReference type="Gene3D" id="1.10.10.10">
    <property type="entry name" value="Winged helix-like DNA-binding domain superfamily/Winged helix DNA-binding domain"/>
    <property type="match status" value="1"/>
</dbReference>
<comment type="similarity">
    <text evidence="2 7">Belongs to the ArgR family.</text>
</comment>
<dbReference type="GeneID" id="93304553"/>
<dbReference type="InterPro" id="IPR036388">
    <property type="entry name" value="WH-like_DNA-bd_sf"/>
</dbReference>
<name>A0A1E3A230_9FIRM</name>
<dbReference type="GO" id="GO:0051259">
    <property type="term" value="P:protein complex oligomerization"/>
    <property type="evidence" value="ECO:0007669"/>
    <property type="project" value="InterPro"/>
</dbReference>
<dbReference type="EMBL" id="MEHA01000008">
    <property type="protein sequence ID" value="ODR51811.1"/>
    <property type="molecule type" value="Genomic_DNA"/>
</dbReference>
<dbReference type="GO" id="GO:0034618">
    <property type="term" value="F:arginine binding"/>
    <property type="evidence" value="ECO:0007669"/>
    <property type="project" value="InterPro"/>
</dbReference>
<evidence type="ECO:0000313" key="14">
    <source>
        <dbReference type="EMBL" id="ODR56529.1"/>
    </source>
</evidence>
<dbReference type="Gene3D" id="3.30.1360.40">
    <property type="match status" value="1"/>
</dbReference>
<keyword evidence="7" id="KW-0055">Arginine biosynthesis</keyword>
<organism evidence="11 18">
    <name type="scientific">Eisenbergiella tayi</name>
    <dbReference type="NCBI Taxonomy" id="1432052"/>
    <lineage>
        <taxon>Bacteria</taxon>
        <taxon>Bacillati</taxon>
        <taxon>Bacillota</taxon>
        <taxon>Clostridia</taxon>
        <taxon>Lachnospirales</taxon>
        <taxon>Lachnospiraceae</taxon>
        <taxon>Eisenbergiella</taxon>
    </lineage>
</organism>
<evidence type="ECO:0000313" key="16">
    <source>
        <dbReference type="Proteomes" id="UP000094271"/>
    </source>
</evidence>
<evidence type="ECO:0000313" key="11">
    <source>
        <dbReference type="EMBL" id="ODM02790.1"/>
    </source>
</evidence>
<evidence type="ECO:0000259" key="9">
    <source>
        <dbReference type="Pfam" id="PF01316"/>
    </source>
</evidence>
<evidence type="ECO:0000313" key="13">
    <source>
        <dbReference type="EMBL" id="ODR51811.1"/>
    </source>
</evidence>
<reference evidence="15 18" key="1">
    <citation type="submission" date="2016-07" db="EMBL/GenBank/DDBJ databases">
        <title>Characterization of isolates of Eisenbergiella tayi derived from blood cultures, using whole genome sequencing.</title>
        <authorList>
            <person name="Burdz T."/>
            <person name="Wiebe D."/>
            <person name="Huynh C."/>
            <person name="Bernard K."/>
        </authorList>
    </citation>
    <scope>NUCLEOTIDE SEQUENCE [LARGE SCALE GENOMIC DNA]</scope>
    <source>
        <strain evidence="12 15">NML 110608</strain>
        <strain evidence="11 18">NML 120489</strain>
    </source>
</reference>
<dbReference type="Proteomes" id="UP000094067">
    <property type="component" value="Unassembled WGS sequence"/>
</dbReference>
<dbReference type="InterPro" id="IPR020899">
    <property type="entry name" value="Arg_repress_C"/>
</dbReference>
<proteinExistence type="inferred from homology"/>
<dbReference type="RefSeq" id="WP_009253011.1">
    <property type="nucleotide sequence ID" value="NZ_BAABXS010000001.1"/>
</dbReference>
<keyword evidence="4 7" id="KW-0805">Transcription regulation</keyword>
<keyword evidence="17" id="KW-1185">Reference proteome</keyword>
<evidence type="ECO:0000313" key="17">
    <source>
        <dbReference type="Proteomes" id="UP000094869"/>
    </source>
</evidence>
<keyword evidence="7" id="KW-0028">Amino-acid biosynthesis</keyword>
<dbReference type="NCBIfam" id="TIGR01529">
    <property type="entry name" value="argR_whole"/>
    <property type="match status" value="1"/>
</dbReference>
<dbReference type="Proteomes" id="UP000095003">
    <property type="component" value="Unassembled WGS sequence"/>
</dbReference>
<evidence type="ECO:0000256" key="4">
    <source>
        <dbReference type="ARBA" id="ARBA00023015"/>
    </source>
</evidence>
<keyword evidence="3 7" id="KW-0963">Cytoplasm</keyword>
<dbReference type="Proteomes" id="UP000094271">
    <property type="component" value="Unassembled WGS sequence"/>
</dbReference>
<keyword evidence="5 7" id="KW-0238">DNA-binding</keyword>
<evidence type="ECO:0000259" key="10">
    <source>
        <dbReference type="Pfam" id="PF02863"/>
    </source>
</evidence>
<dbReference type="SUPFAM" id="SSF46785">
    <property type="entry name" value="Winged helix' DNA-binding domain"/>
    <property type="match status" value="1"/>
</dbReference>
<comment type="function">
    <text evidence="7">Regulates arginine biosynthesis genes.</text>
</comment>
<evidence type="ECO:0000256" key="1">
    <source>
        <dbReference type="ARBA" id="ARBA00004496"/>
    </source>
</evidence>
<dbReference type="HAMAP" id="MF_00173">
    <property type="entry name" value="Arg_repressor"/>
    <property type="match status" value="1"/>
</dbReference>
<dbReference type="InterPro" id="IPR036390">
    <property type="entry name" value="WH_DNA-bd_sf"/>
</dbReference>
<dbReference type="OrthoDB" id="9807089at2"/>
<evidence type="ECO:0000256" key="3">
    <source>
        <dbReference type="ARBA" id="ARBA00022490"/>
    </source>
</evidence>
<evidence type="ECO:0000256" key="2">
    <source>
        <dbReference type="ARBA" id="ARBA00008316"/>
    </source>
</evidence>
<gene>
    <name evidence="7 11" type="primary">argR</name>
    <name evidence="11" type="ORF">BEH84_06021</name>
    <name evidence="13" type="ORF">BEI59_12915</name>
    <name evidence="12" type="ORF">BEI61_03581</name>
    <name evidence="14" type="ORF">BEI63_13580</name>
</gene>
<evidence type="ECO:0000313" key="15">
    <source>
        <dbReference type="Proteomes" id="UP000094067"/>
    </source>
</evidence>
<evidence type="ECO:0000256" key="6">
    <source>
        <dbReference type="ARBA" id="ARBA00023163"/>
    </source>
</evidence>
<dbReference type="UniPathway" id="UPA00068"/>